<dbReference type="Gene3D" id="1.10.3720.10">
    <property type="entry name" value="MetI-like"/>
    <property type="match status" value="1"/>
</dbReference>
<dbReference type="Pfam" id="PF19300">
    <property type="entry name" value="BPD_transp_1_N"/>
    <property type="match status" value="1"/>
</dbReference>
<dbReference type="Pfam" id="PF00528">
    <property type="entry name" value="BPD_transp_1"/>
    <property type="match status" value="1"/>
</dbReference>
<dbReference type="GO" id="GO:0005886">
    <property type="term" value="C:plasma membrane"/>
    <property type="evidence" value="ECO:0007669"/>
    <property type="project" value="UniProtKB-SubCell"/>
</dbReference>
<dbReference type="AlphaFoldDB" id="A0A2S9QS00"/>
<evidence type="ECO:0000256" key="4">
    <source>
        <dbReference type="ARBA" id="ARBA00022692"/>
    </source>
</evidence>
<dbReference type="RefSeq" id="WP_105804069.1">
    <property type="nucleotide sequence ID" value="NZ_MWZD01000012.1"/>
</dbReference>
<comment type="caution">
    <text evidence="9">The sequence shown here is derived from an EMBL/GenBank/DDBJ whole genome shotgun (WGS) entry which is preliminary data.</text>
</comment>
<comment type="similarity">
    <text evidence="7">Belongs to the binding-protein-dependent transport system permease family.</text>
</comment>
<keyword evidence="6 7" id="KW-0472">Membrane</keyword>
<feature type="transmembrane region" description="Helical" evidence="7">
    <location>
        <begin position="136"/>
        <end position="165"/>
    </location>
</feature>
<feature type="domain" description="ABC transmembrane type-1" evidence="8">
    <location>
        <begin position="97"/>
        <end position="312"/>
    </location>
</feature>
<feature type="transmembrane region" description="Helical" evidence="7">
    <location>
        <begin position="289"/>
        <end position="312"/>
    </location>
</feature>
<evidence type="ECO:0000259" key="8">
    <source>
        <dbReference type="PROSITE" id="PS50928"/>
    </source>
</evidence>
<keyword evidence="2 7" id="KW-0813">Transport</keyword>
<dbReference type="GO" id="GO:0055085">
    <property type="term" value="P:transmembrane transport"/>
    <property type="evidence" value="ECO:0007669"/>
    <property type="project" value="InterPro"/>
</dbReference>
<evidence type="ECO:0000256" key="3">
    <source>
        <dbReference type="ARBA" id="ARBA00022475"/>
    </source>
</evidence>
<feature type="transmembrane region" description="Helical" evidence="7">
    <location>
        <begin position="245"/>
        <end position="269"/>
    </location>
</feature>
<evidence type="ECO:0000256" key="5">
    <source>
        <dbReference type="ARBA" id="ARBA00022989"/>
    </source>
</evidence>
<keyword evidence="5 7" id="KW-1133">Transmembrane helix</keyword>
<evidence type="ECO:0000256" key="6">
    <source>
        <dbReference type="ARBA" id="ARBA00023136"/>
    </source>
</evidence>
<feature type="transmembrane region" description="Helical" evidence="7">
    <location>
        <begin position="101"/>
        <end position="124"/>
    </location>
</feature>
<organism evidence="9 10">
    <name type="scientific">Leucobacter massiliensis</name>
    <dbReference type="NCBI Taxonomy" id="1686285"/>
    <lineage>
        <taxon>Bacteria</taxon>
        <taxon>Bacillati</taxon>
        <taxon>Actinomycetota</taxon>
        <taxon>Actinomycetes</taxon>
        <taxon>Micrococcales</taxon>
        <taxon>Microbacteriaceae</taxon>
        <taxon>Leucobacter</taxon>
    </lineage>
</organism>
<dbReference type="InterPro" id="IPR000515">
    <property type="entry name" value="MetI-like"/>
</dbReference>
<dbReference type="PROSITE" id="PS50928">
    <property type="entry name" value="ABC_TM1"/>
    <property type="match status" value="1"/>
</dbReference>
<sequence>MASYLLRRLLQSIPLLFGISVLVFLLMQMTPGGPMSVGEGGASGATAAQLERLRGRYGLNDPILVQYFNWLWGVVTGDWGSSYQTGRPVLEVIGERVPTTLMLTLTAFVLSLVFALLIGVRSGIRKDGWFDHIATALTYGGLAVPGFWLALMLIFIFSYSLGWLPSSGLRDLRASHHGAGAFLDLVRHLVLPVLSLLLVSIAGLARHVRSSVIEVLDKDYIRSARASGLPEGVVIRKHVLKNASLPVVTIAVLMLPELFLGAVITETIFGLPGMGRLFVESADLRDYPVLLGILMIAALLVLLANLLADLVYSRLDPRISYE</sequence>
<dbReference type="CDD" id="cd06261">
    <property type="entry name" value="TM_PBP2"/>
    <property type="match status" value="1"/>
</dbReference>
<evidence type="ECO:0000256" key="1">
    <source>
        <dbReference type="ARBA" id="ARBA00004651"/>
    </source>
</evidence>
<reference evidence="9 10" key="1">
    <citation type="journal article" date="2017" name="New Microbes New Infect">
        <title>Genome sequence of 'Leucobacter massiliensis' sp. nov. isolated from human pharynx after travel to the 2014 Hajj.</title>
        <authorList>
            <person name="Leangapichart T."/>
            <person name="Gautret P."/>
            <person name="Nguyen T.T."/>
            <person name="Armstrong N."/>
            <person name="Rolain J.M."/>
        </authorList>
    </citation>
    <scope>NUCLEOTIDE SEQUENCE [LARGE SCALE GENOMIC DNA]</scope>
    <source>
        <strain evidence="9 10">122RC15</strain>
    </source>
</reference>
<dbReference type="InterPro" id="IPR045621">
    <property type="entry name" value="BPD_transp_1_N"/>
</dbReference>
<feature type="transmembrane region" description="Helical" evidence="7">
    <location>
        <begin position="185"/>
        <end position="205"/>
    </location>
</feature>
<dbReference type="Proteomes" id="UP000238650">
    <property type="component" value="Unassembled WGS sequence"/>
</dbReference>
<dbReference type="EMBL" id="MWZD01000012">
    <property type="protein sequence ID" value="PRI12366.1"/>
    <property type="molecule type" value="Genomic_DNA"/>
</dbReference>
<evidence type="ECO:0000313" key="10">
    <source>
        <dbReference type="Proteomes" id="UP000238650"/>
    </source>
</evidence>
<protein>
    <recommendedName>
        <fullName evidence="8">ABC transmembrane type-1 domain-containing protein</fullName>
    </recommendedName>
</protein>
<dbReference type="SUPFAM" id="SSF161098">
    <property type="entry name" value="MetI-like"/>
    <property type="match status" value="1"/>
</dbReference>
<comment type="subcellular location">
    <subcellularLocation>
        <location evidence="1 7">Cell membrane</location>
        <topology evidence="1 7">Multi-pass membrane protein</topology>
    </subcellularLocation>
</comment>
<evidence type="ECO:0000256" key="2">
    <source>
        <dbReference type="ARBA" id="ARBA00022448"/>
    </source>
</evidence>
<dbReference type="OrthoDB" id="9778910at2"/>
<dbReference type="PANTHER" id="PTHR30465">
    <property type="entry name" value="INNER MEMBRANE ABC TRANSPORTER"/>
    <property type="match status" value="1"/>
</dbReference>
<dbReference type="InterPro" id="IPR035906">
    <property type="entry name" value="MetI-like_sf"/>
</dbReference>
<evidence type="ECO:0000256" key="7">
    <source>
        <dbReference type="RuleBase" id="RU363032"/>
    </source>
</evidence>
<dbReference type="PANTHER" id="PTHR30465:SF0">
    <property type="entry name" value="OLIGOPEPTIDE TRANSPORT SYSTEM PERMEASE PROTEIN APPB"/>
    <property type="match status" value="1"/>
</dbReference>
<keyword evidence="3" id="KW-1003">Cell membrane</keyword>
<keyword evidence="10" id="KW-1185">Reference proteome</keyword>
<proteinExistence type="inferred from homology"/>
<gene>
    <name evidence="9" type="ORF">B4915_01435</name>
</gene>
<keyword evidence="4 7" id="KW-0812">Transmembrane</keyword>
<evidence type="ECO:0000313" key="9">
    <source>
        <dbReference type="EMBL" id="PRI12366.1"/>
    </source>
</evidence>
<accession>A0A2S9QS00</accession>
<name>A0A2S9QS00_9MICO</name>